<dbReference type="InterPro" id="IPR027450">
    <property type="entry name" value="AlkB-like"/>
</dbReference>
<dbReference type="EMBL" id="JANFNH010000008">
    <property type="protein sequence ID" value="MCQ4042605.1"/>
    <property type="molecule type" value="Genomic_DNA"/>
</dbReference>
<keyword evidence="8" id="KW-1185">Reference proteome</keyword>
<organism evidence="7 8">
    <name type="scientific">Streptantibioticus rubrisoli</name>
    <dbReference type="NCBI Taxonomy" id="1387313"/>
    <lineage>
        <taxon>Bacteria</taxon>
        <taxon>Bacillati</taxon>
        <taxon>Actinomycetota</taxon>
        <taxon>Actinomycetes</taxon>
        <taxon>Kitasatosporales</taxon>
        <taxon>Streptomycetaceae</taxon>
        <taxon>Streptantibioticus</taxon>
    </lineage>
</organism>
<feature type="domain" description="Fe2OG dioxygenase" evidence="6">
    <location>
        <begin position="121"/>
        <end position="224"/>
    </location>
</feature>
<dbReference type="PROSITE" id="PS51471">
    <property type="entry name" value="FE2OG_OXY"/>
    <property type="match status" value="1"/>
</dbReference>
<evidence type="ECO:0000256" key="3">
    <source>
        <dbReference type="ARBA" id="ARBA00022964"/>
    </source>
</evidence>
<comment type="caution">
    <text evidence="7">The sequence shown here is derived from an EMBL/GenBank/DDBJ whole genome shotgun (WGS) entry which is preliminary data.</text>
</comment>
<dbReference type="Proteomes" id="UP001206206">
    <property type="component" value="Unassembled WGS sequence"/>
</dbReference>
<evidence type="ECO:0000313" key="8">
    <source>
        <dbReference type="Proteomes" id="UP001206206"/>
    </source>
</evidence>
<comment type="cofactor">
    <cofactor evidence="1">
        <name>Fe(2+)</name>
        <dbReference type="ChEBI" id="CHEBI:29033"/>
    </cofactor>
</comment>
<dbReference type="InterPro" id="IPR005123">
    <property type="entry name" value="Oxoglu/Fe-dep_dioxygenase_dom"/>
</dbReference>
<reference evidence="7 8" key="1">
    <citation type="submission" date="2022-06" db="EMBL/GenBank/DDBJ databases">
        <title>Draft genome sequence of type strain Streptomyces rubrisoli DSM 42083.</title>
        <authorList>
            <person name="Duangmal K."/>
            <person name="Klaysubun C."/>
        </authorList>
    </citation>
    <scope>NUCLEOTIDE SEQUENCE [LARGE SCALE GENOMIC DNA]</scope>
    <source>
        <strain evidence="7 8">DSM 42083</strain>
    </source>
</reference>
<sequence length="238" mass="26153">MNVEEGALFGRPPVVVAPGAVLVPGWLGPDAQRELLEACRGWATGPAGLRRPRMPDGTPLHMRSVCLGWHWAPYRYSRTADDVDGAPVKPLPDWLAEWARTGVGDAARLDARVCRRWQQYAPDAAIINFYDDDDRLGMHQDREEDNAAPVVSLSLGDRCVFRFGHPGGRGRPWQDVVLHSGDLFVFGGPSRLAFHGVVRTIPGTAPPELGIRRGRVSVTLRETGLTDRATRHVGTARN</sequence>
<gene>
    <name evidence="7" type="ORF">NON19_11315</name>
</gene>
<evidence type="ECO:0000259" key="6">
    <source>
        <dbReference type="PROSITE" id="PS51471"/>
    </source>
</evidence>
<dbReference type="PANTHER" id="PTHR16557:SF2">
    <property type="entry name" value="NUCLEIC ACID DIOXYGENASE ALKBH1"/>
    <property type="match status" value="1"/>
</dbReference>
<dbReference type="Gene3D" id="2.60.120.590">
    <property type="entry name" value="Alpha-ketoglutarate-dependent dioxygenase AlkB-like"/>
    <property type="match status" value="1"/>
</dbReference>
<keyword evidence="2" id="KW-0479">Metal-binding</keyword>
<dbReference type="Pfam" id="PF13532">
    <property type="entry name" value="2OG-FeII_Oxy_2"/>
    <property type="match status" value="1"/>
</dbReference>
<keyword evidence="3 7" id="KW-0223">Dioxygenase</keyword>
<keyword evidence="4" id="KW-0560">Oxidoreductase</keyword>
<evidence type="ECO:0000256" key="4">
    <source>
        <dbReference type="ARBA" id="ARBA00023002"/>
    </source>
</evidence>
<proteinExistence type="predicted"/>
<dbReference type="PANTHER" id="PTHR16557">
    <property type="entry name" value="ALKYLATED DNA REPAIR PROTEIN ALKB-RELATED"/>
    <property type="match status" value="1"/>
</dbReference>
<evidence type="ECO:0000256" key="5">
    <source>
        <dbReference type="ARBA" id="ARBA00023004"/>
    </source>
</evidence>
<dbReference type="InterPro" id="IPR037151">
    <property type="entry name" value="AlkB-like_sf"/>
</dbReference>
<dbReference type="RefSeq" id="WP_255926936.1">
    <property type="nucleotide sequence ID" value="NZ_JANFNH010000008.1"/>
</dbReference>
<evidence type="ECO:0000313" key="7">
    <source>
        <dbReference type="EMBL" id="MCQ4042605.1"/>
    </source>
</evidence>
<keyword evidence="5" id="KW-0408">Iron</keyword>
<evidence type="ECO:0000256" key="1">
    <source>
        <dbReference type="ARBA" id="ARBA00001954"/>
    </source>
</evidence>
<dbReference type="SUPFAM" id="SSF51197">
    <property type="entry name" value="Clavaminate synthase-like"/>
    <property type="match status" value="1"/>
</dbReference>
<dbReference type="GO" id="GO:0051213">
    <property type="term" value="F:dioxygenase activity"/>
    <property type="evidence" value="ECO:0007669"/>
    <property type="project" value="UniProtKB-KW"/>
</dbReference>
<protein>
    <submittedName>
        <fullName evidence="7">Alpha-ketoglutarate-dependent dioxygenase AlkB</fullName>
    </submittedName>
</protein>
<evidence type="ECO:0000256" key="2">
    <source>
        <dbReference type="ARBA" id="ARBA00022723"/>
    </source>
</evidence>
<accession>A0ABT1PB60</accession>
<dbReference type="InterPro" id="IPR004574">
    <property type="entry name" value="Alkb"/>
</dbReference>
<name>A0ABT1PB60_9ACTN</name>